<keyword evidence="1" id="KW-0378">Hydrolase</keyword>
<gene>
    <name evidence="1" type="ORF">RN606_04495</name>
</gene>
<dbReference type="GO" id="GO:0000287">
    <property type="term" value="F:magnesium ion binding"/>
    <property type="evidence" value="ECO:0007669"/>
    <property type="project" value="TreeGrafter"/>
</dbReference>
<dbReference type="AlphaFoldDB" id="A0AA96J8G0"/>
<name>A0AA96J8G0_9MICO</name>
<sequence length="285" mass="29755">MTDSTSPAASKAIFLDIDGTYADRGTVPDAHRDAVRAARAAGHLVFLCTGRPESLIFPQMLDAGFDGVVAAAGAHVTVHGEMLQDLRFPDDLAARTLAALDAHDGLYWIETPEATYCRQDTVDRFEDFLPAHMKQPTNGGVAKARLQVLSHLTVVDELRPIRIGKVTVTHADAPLTDIAAEIGADIGVIGSSIPGMGDRAGELYMAHVHKATGIEAVIAHLNIAQEDVIAFGDGPNDIEMLAYAGVGVAVEGAAEALLAVADRTCGRPGDGGLAAAFAELGLLTS</sequence>
<protein>
    <submittedName>
        <fullName evidence="1">HAD-IIB family hydrolase</fullName>
    </submittedName>
</protein>
<dbReference type="RefSeq" id="WP_313500342.1">
    <property type="nucleotide sequence ID" value="NZ_CP134879.1"/>
</dbReference>
<organism evidence="1 2">
    <name type="scientific">Demequina capsici</name>
    <dbReference type="NCBI Taxonomy" id="3075620"/>
    <lineage>
        <taxon>Bacteria</taxon>
        <taxon>Bacillati</taxon>
        <taxon>Actinomycetota</taxon>
        <taxon>Actinomycetes</taxon>
        <taxon>Micrococcales</taxon>
        <taxon>Demequinaceae</taxon>
        <taxon>Demequina</taxon>
    </lineage>
</organism>
<dbReference type="InterPro" id="IPR006379">
    <property type="entry name" value="HAD-SF_hydro_IIB"/>
</dbReference>
<dbReference type="PANTHER" id="PTHR10000">
    <property type="entry name" value="PHOSPHOSERINE PHOSPHATASE"/>
    <property type="match status" value="1"/>
</dbReference>
<dbReference type="GO" id="GO:0005829">
    <property type="term" value="C:cytosol"/>
    <property type="evidence" value="ECO:0007669"/>
    <property type="project" value="TreeGrafter"/>
</dbReference>
<dbReference type="Proteomes" id="UP001304125">
    <property type="component" value="Chromosome"/>
</dbReference>
<evidence type="ECO:0000313" key="1">
    <source>
        <dbReference type="EMBL" id="WNM25410.1"/>
    </source>
</evidence>
<dbReference type="InterPro" id="IPR036412">
    <property type="entry name" value="HAD-like_sf"/>
</dbReference>
<accession>A0AA96J8G0</accession>
<reference evidence="1 2" key="1">
    <citation type="submission" date="2023-09" db="EMBL/GenBank/DDBJ databases">
        <title>Demequina sp. a novel bacteria isolated from Capsicum annuum.</title>
        <authorList>
            <person name="Humaira Z."/>
            <person name="Lee J."/>
            <person name="Cho D."/>
        </authorList>
    </citation>
    <scope>NUCLEOTIDE SEQUENCE [LARGE SCALE GENOMIC DNA]</scope>
    <source>
        <strain evidence="1 2">OYTSA14</strain>
    </source>
</reference>
<dbReference type="InterPro" id="IPR023214">
    <property type="entry name" value="HAD_sf"/>
</dbReference>
<dbReference type="NCBIfam" id="TIGR01484">
    <property type="entry name" value="HAD-SF-IIB"/>
    <property type="match status" value="1"/>
</dbReference>
<dbReference type="EMBL" id="CP134879">
    <property type="protein sequence ID" value="WNM25410.1"/>
    <property type="molecule type" value="Genomic_DNA"/>
</dbReference>
<evidence type="ECO:0000313" key="2">
    <source>
        <dbReference type="Proteomes" id="UP001304125"/>
    </source>
</evidence>
<dbReference type="Gene3D" id="3.30.1240.10">
    <property type="match status" value="1"/>
</dbReference>
<keyword evidence="2" id="KW-1185">Reference proteome</keyword>
<proteinExistence type="predicted"/>
<dbReference type="PANTHER" id="PTHR10000:SF25">
    <property type="entry name" value="PHOSPHATASE YKRA-RELATED"/>
    <property type="match status" value="1"/>
</dbReference>
<dbReference type="Pfam" id="PF08282">
    <property type="entry name" value="Hydrolase_3"/>
    <property type="match status" value="1"/>
</dbReference>
<dbReference type="GO" id="GO:0016791">
    <property type="term" value="F:phosphatase activity"/>
    <property type="evidence" value="ECO:0007669"/>
    <property type="project" value="TreeGrafter"/>
</dbReference>
<dbReference type="SUPFAM" id="SSF56784">
    <property type="entry name" value="HAD-like"/>
    <property type="match status" value="1"/>
</dbReference>
<dbReference type="Gene3D" id="3.40.50.1000">
    <property type="entry name" value="HAD superfamily/HAD-like"/>
    <property type="match status" value="1"/>
</dbReference>